<name>A0ABV1DRS4_9FIRM</name>
<dbReference type="Proteomes" id="UP001457898">
    <property type="component" value="Unassembled WGS sequence"/>
</dbReference>
<dbReference type="EMBL" id="JBBMFP010000020">
    <property type="protein sequence ID" value="MEQ2433099.1"/>
    <property type="molecule type" value="Genomic_DNA"/>
</dbReference>
<evidence type="ECO:0000313" key="3">
    <source>
        <dbReference type="Proteomes" id="UP001457898"/>
    </source>
</evidence>
<feature type="transmembrane region" description="Helical" evidence="1">
    <location>
        <begin position="6"/>
        <end position="24"/>
    </location>
</feature>
<comment type="caution">
    <text evidence="2">The sequence shown here is derived from an EMBL/GenBank/DDBJ whole genome shotgun (WGS) entry which is preliminary data.</text>
</comment>
<organism evidence="2 3">
    <name type="scientific">Blautia caccae</name>
    <dbReference type="NCBI Taxonomy" id="3133175"/>
    <lineage>
        <taxon>Bacteria</taxon>
        <taxon>Bacillati</taxon>
        <taxon>Bacillota</taxon>
        <taxon>Clostridia</taxon>
        <taxon>Lachnospirales</taxon>
        <taxon>Lachnospiraceae</taxon>
        <taxon>Blautia</taxon>
    </lineage>
</organism>
<feature type="transmembrane region" description="Helical" evidence="1">
    <location>
        <begin position="63"/>
        <end position="80"/>
    </location>
</feature>
<keyword evidence="1" id="KW-0472">Membrane</keyword>
<proteinExistence type="predicted"/>
<feature type="transmembrane region" description="Helical" evidence="1">
    <location>
        <begin position="36"/>
        <end position="57"/>
    </location>
</feature>
<dbReference type="RefSeq" id="WP_303003604.1">
    <property type="nucleotide sequence ID" value="NZ_JBBMFP010000020.1"/>
</dbReference>
<gene>
    <name evidence="2" type="ORF">WMO65_19055</name>
</gene>
<evidence type="ECO:0000313" key="2">
    <source>
        <dbReference type="EMBL" id="MEQ2433099.1"/>
    </source>
</evidence>
<dbReference type="Pfam" id="PF19517">
    <property type="entry name" value="DUF6050"/>
    <property type="match status" value="1"/>
</dbReference>
<protein>
    <submittedName>
        <fullName evidence="2">DUF6050 family protein</fullName>
    </submittedName>
</protein>
<keyword evidence="1" id="KW-0812">Transmembrane</keyword>
<evidence type="ECO:0000256" key="1">
    <source>
        <dbReference type="SAM" id="Phobius"/>
    </source>
</evidence>
<sequence length="111" mass="12078">MRKREFLTKAVLPVGTILLLAVIFRPFCMVQGKLDWRLLILLMGIPFGVHKMCLWLVPSGMGISGTVGMVAFNLLIGGVIGSMVMVWHLLVAAFTLARGIVSGALWLLGAR</sequence>
<keyword evidence="3" id="KW-1185">Reference proteome</keyword>
<keyword evidence="1" id="KW-1133">Transmembrane helix</keyword>
<reference evidence="2 3" key="1">
    <citation type="submission" date="2024-03" db="EMBL/GenBank/DDBJ databases">
        <title>Human intestinal bacterial collection.</title>
        <authorList>
            <person name="Pauvert C."/>
            <person name="Hitch T.C.A."/>
            <person name="Clavel T."/>
        </authorList>
    </citation>
    <scope>NUCLEOTIDE SEQUENCE [LARGE SCALE GENOMIC DNA]</scope>
    <source>
        <strain evidence="2 3">CLA-SR-H028</strain>
    </source>
</reference>
<accession>A0ABV1DRS4</accession>
<dbReference type="InterPro" id="IPR046113">
    <property type="entry name" value="DUF6050"/>
</dbReference>